<dbReference type="EMBL" id="JAKCXM010000242">
    <property type="protein sequence ID" value="KAJ0397671.1"/>
    <property type="molecule type" value="Genomic_DNA"/>
</dbReference>
<protein>
    <recommendedName>
        <fullName evidence="4">BZIP domain-containing protein</fullName>
    </recommendedName>
</protein>
<evidence type="ECO:0000313" key="3">
    <source>
        <dbReference type="Proteomes" id="UP001209570"/>
    </source>
</evidence>
<sequence>MLTMMTQPVNTVSAGWSAADQEILLSLLQPGATSYIDEFDSAEYSESDSDVSGSHLGKRSCDPLPLSTVEGRTEYFTVSDYAFPVPEKRQRRRMSQEQRRQRHREVQREFMKRKKARISVLQAEINELELQHRWLQAAKERRELEAERRQLQGQLTTGHLNLTVAINDE</sequence>
<organism evidence="2 3">
    <name type="scientific">Pythium insidiosum</name>
    <name type="common">Pythiosis disease agent</name>
    <dbReference type="NCBI Taxonomy" id="114742"/>
    <lineage>
        <taxon>Eukaryota</taxon>
        <taxon>Sar</taxon>
        <taxon>Stramenopiles</taxon>
        <taxon>Oomycota</taxon>
        <taxon>Peronosporomycetes</taxon>
        <taxon>Pythiales</taxon>
        <taxon>Pythiaceae</taxon>
        <taxon>Pythium</taxon>
    </lineage>
</organism>
<comment type="caution">
    <text evidence="2">The sequence shown here is derived from an EMBL/GenBank/DDBJ whole genome shotgun (WGS) entry which is preliminary data.</text>
</comment>
<evidence type="ECO:0008006" key="4">
    <source>
        <dbReference type="Google" id="ProtNLM"/>
    </source>
</evidence>
<dbReference type="Proteomes" id="UP001209570">
    <property type="component" value="Unassembled WGS sequence"/>
</dbReference>
<feature type="coiled-coil region" evidence="1">
    <location>
        <begin position="111"/>
        <end position="154"/>
    </location>
</feature>
<reference evidence="2" key="1">
    <citation type="submission" date="2021-12" db="EMBL/GenBank/DDBJ databases">
        <title>Prjna785345.</title>
        <authorList>
            <person name="Rujirawat T."/>
            <person name="Krajaejun T."/>
        </authorList>
    </citation>
    <scope>NUCLEOTIDE SEQUENCE</scope>
    <source>
        <strain evidence="2">Pi057C3</strain>
    </source>
</reference>
<evidence type="ECO:0000256" key="1">
    <source>
        <dbReference type="SAM" id="Coils"/>
    </source>
</evidence>
<gene>
    <name evidence="2" type="ORF">P43SY_007744</name>
</gene>
<dbReference type="AlphaFoldDB" id="A0AAD5LGV8"/>
<accession>A0AAD5LGV8</accession>
<proteinExistence type="predicted"/>
<keyword evidence="3" id="KW-1185">Reference proteome</keyword>
<evidence type="ECO:0000313" key="2">
    <source>
        <dbReference type="EMBL" id="KAJ0397671.1"/>
    </source>
</evidence>
<name>A0AAD5LGV8_PYTIN</name>
<keyword evidence="1" id="KW-0175">Coiled coil</keyword>